<accession>A0A1E4RYG5</accession>
<evidence type="ECO:0000313" key="2">
    <source>
        <dbReference type="Proteomes" id="UP000094389"/>
    </source>
</evidence>
<dbReference type="AlphaFoldDB" id="A0A1E4RYG5"/>
<gene>
    <name evidence="1" type="ORF">CYBJADRAFT_168882</name>
</gene>
<reference evidence="1 2" key="1">
    <citation type="journal article" date="2016" name="Proc. Natl. Acad. Sci. U.S.A.">
        <title>Comparative genomics of biotechnologically important yeasts.</title>
        <authorList>
            <person name="Riley R."/>
            <person name="Haridas S."/>
            <person name="Wolfe K.H."/>
            <person name="Lopes M.R."/>
            <person name="Hittinger C.T."/>
            <person name="Goeker M."/>
            <person name="Salamov A.A."/>
            <person name="Wisecaver J.H."/>
            <person name="Long T.M."/>
            <person name="Calvey C.H."/>
            <person name="Aerts A.L."/>
            <person name="Barry K.W."/>
            <person name="Choi C."/>
            <person name="Clum A."/>
            <person name="Coughlan A.Y."/>
            <person name="Deshpande S."/>
            <person name="Douglass A.P."/>
            <person name="Hanson S.J."/>
            <person name="Klenk H.-P."/>
            <person name="LaButti K.M."/>
            <person name="Lapidus A."/>
            <person name="Lindquist E.A."/>
            <person name="Lipzen A.M."/>
            <person name="Meier-Kolthoff J.P."/>
            <person name="Ohm R.A."/>
            <person name="Otillar R.P."/>
            <person name="Pangilinan J.L."/>
            <person name="Peng Y."/>
            <person name="Rokas A."/>
            <person name="Rosa C.A."/>
            <person name="Scheuner C."/>
            <person name="Sibirny A.A."/>
            <person name="Slot J.C."/>
            <person name="Stielow J.B."/>
            <person name="Sun H."/>
            <person name="Kurtzman C.P."/>
            <person name="Blackwell M."/>
            <person name="Grigoriev I.V."/>
            <person name="Jeffries T.W."/>
        </authorList>
    </citation>
    <scope>NUCLEOTIDE SEQUENCE [LARGE SCALE GENOMIC DNA]</scope>
    <source>
        <strain evidence="2">ATCC 18201 / CBS 1600 / BCRC 20928 / JCM 3617 / NBRC 0987 / NRRL Y-1542</strain>
    </source>
</reference>
<dbReference type="GeneID" id="30989942"/>
<sequence>MKDDPSICTICDLSSSGLWCVYDRCGKCWRYMSLSWNIQELFRTNNRPDAM</sequence>
<dbReference type="Proteomes" id="UP000094389">
    <property type="component" value="Unassembled WGS sequence"/>
</dbReference>
<name>A0A1E4RYG5_CYBJN</name>
<organism evidence="1 2">
    <name type="scientific">Cyberlindnera jadinii (strain ATCC 18201 / CBS 1600 / BCRC 20928 / JCM 3617 / NBRC 0987 / NRRL Y-1542)</name>
    <name type="common">Torula yeast</name>
    <name type="synonym">Candida utilis</name>
    <dbReference type="NCBI Taxonomy" id="983966"/>
    <lineage>
        <taxon>Eukaryota</taxon>
        <taxon>Fungi</taxon>
        <taxon>Dikarya</taxon>
        <taxon>Ascomycota</taxon>
        <taxon>Saccharomycotina</taxon>
        <taxon>Saccharomycetes</taxon>
        <taxon>Phaffomycetales</taxon>
        <taxon>Phaffomycetaceae</taxon>
        <taxon>Cyberlindnera</taxon>
    </lineage>
</organism>
<proteinExistence type="predicted"/>
<evidence type="ECO:0000313" key="1">
    <source>
        <dbReference type="EMBL" id="ODV72221.1"/>
    </source>
</evidence>
<protein>
    <submittedName>
        <fullName evidence="1">Uncharacterized protein</fullName>
    </submittedName>
</protein>
<keyword evidence="2" id="KW-1185">Reference proteome</keyword>
<dbReference type="RefSeq" id="XP_020069260.1">
    <property type="nucleotide sequence ID" value="XM_020215546.1"/>
</dbReference>
<dbReference type="EMBL" id="KV453936">
    <property type="protein sequence ID" value="ODV72221.1"/>
    <property type="molecule type" value="Genomic_DNA"/>
</dbReference>